<feature type="domain" description="FERM" evidence="1">
    <location>
        <begin position="1"/>
        <end position="164"/>
    </location>
</feature>
<dbReference type="PROSITE" id="PS50057">
    <property type="entry name" value="FERM_3"/>
    <property type="match status" value="1"/>
</dbReference>
<keyword evidence="3" id="KW-1185">Reference proteome</keyword>
<organism evidence="2 3">
    <name type="scientific">Adineta ricciae</name>
    <name type="common">Rotifer</name>
    <dbReference type="NCBI Taxonomy" id="249248"/>
    <lineage>
        <taxon>Eukaryota</taxon>
        <taxon>Metazoa</taxon>
        <taxon>Spiralia</taxon>
        <taxon>Gnathifera</taxon>
        <taxon>Rotifera</taxon>
        <taxon>Eurotatoria</taxon>
        <taxon>Bdelloidea</taxon>
        <taxon>Adinetida</taxon>
        <taxon>Adinetidae</taxon>
        <taxon>Adineta</taxon>
    </lineage>
</organism>
<dbReference type="PANTHER" id="PTHR16160:SF13">
    <property type="entry name" value="FERMITIN 2-RELATED"/>
    <property type="match status" value="1"/>
</dbReference>
<reference evidence="2" key="1">
    <citation type="submission" date="2021-02" db="EMBL/GenBank/DDBJ databases">
        <authorList>
            <person name="Nowell W R."/>
        </authorList>
    </citation>
    <scope>NUCLEOTIDE SEQUENCE</scope>
</reference>
<dbReference type="CDD" id="cd14473">
    <property type="entry name" value="FERM_B-lobe"/>
    <property type="match status" value="1"/>
</dbReference>
<evidence type="ECO:0000259" key="1">
    <source>
        <dbReference type="PROSITE" id="PS50057"/>
    </source>
</evidence>
<accession>A0A816FYQ4</accession>
<dbReference type="InterPro" id="IPR000299">
    <property type="entry name" value="FERM_domain"/>
</dbReference>
<dbReference type="Gene3D" id="2.30.29.30">
    <property type="entry name" value="Pleckstrin-homology domain (PH domain)/Phosphotyrosine-binding domain (PTB)"/>
    <property type="match status" value="1"/>
</dbReference>
<sequence length="188" mass="21672">ALLNMQLPISNSQHTKADIQPDNYVSLKFAKKYKTKQLIERILEAHASVSNLDGIEAKLRYLKAWQSLPEFGISTFLVKFKDSFRKEEILGIASNRLICMTTTGETIKTWWTSRMRSWNVNWDKKLVTIEFDDETVQFLPVHGTDSKCIHEFIGAYIFLAMRSTATMSDKNDLFCQESLFQQLTAAYS</sequence>
<dbReference type="GO" id="GO:0005178">
    <property type="term" value="F:integrin binding"/>
    <property type="evidence" value="ECO:0007669"/>
    <property type="project" value="TreeGrafter"/>
</dbReference>
<dbReference type="GO" id="GO:0007229">
    <property type="term" value="P:integrin-mediated signaling pathway"/>
    <property type="evidence" value="ECO:0007669"/>
    <property type="project" value="InterPro"/>
</dbReference>
<dbReference type="InterPro" id="IPR037843">
    <property type="entry name" value="Kindlin/fermitin"/>
</dbReference>
<dbReference type="GO" id="GO:0007160">
    <property type="term" value="P:cell-matrix adhesion"/>
    <property type="evidence" value="ECO:0007669"/>
    <property type="project" value="TreeGrafter"/>
</dbReference>
<dbReference type="EMBL" id="CAJNOR010012350">
    <property type="protein sequence ID" value="CAF1667146.1"/>
    <property type="molecule type" value="Genomic_DNA"/>
</dbReference>
<dbReference type="SUPFAM" id="SSF47031">
    <property type="entry name" value="Second domain of FERM"/>
    <property type="match status" value="1"/>
</dbReference>
<comment type="caution">
    <text evidence="2">The sequence shown here is derived from an EMBL/GenBank/DDBJ whole genome shotgun (WGS) entry which is preliminary data.</text>
</comment>
<dbReference type="InterPro" id="IPR011993">
    <property type="entry name" value="PH-like_dom_sf"/>
</dbReference>
<feature type="non-terminal residue" evidence="2">
    <location>
        <position position="1"/>
    </location>
</feature>
<name>A0A816FYQ4_ADIRI</name>
<dbReference type="InterPro" id="IPR019748">
    <property type="entry name" value="FERM_central"/>
</dbReference>
<dbReference type="GO" id="GO:0030055">
    <property type="term" value="C:cell-substrate junction"/>
    <property type="evidence" value="ECO:0007669"/>
    <property type="project" value="TreeGrafter"/>
</dbReference>
<dbReference type="AlphaFoldDB" id="A0A816FYQ4"/>
<protein>
    <recommendedName>
        <fullName evidence="1">FERM domain-containing protein</fullName>
    </recommendedName>
</protein>
<gene>
    <name evidence="2" type="ORF">XAT740_LOCUS57992</name>
</gene>
<dbReference type="PANTHER" id="PTHR16160">
    <property type="entry name" value="FERMITIN 2-RELATED"/>
    <property type="match status" value="1"/>
</dbReference>
<proteinExistence type="predicted"/>
<dbReference type="SUPFAM" id="SSF50729">
    <property type="entry name" value="PH domain-like"/>
    <property type="match status" value="1"/>
</dbReference>
<dbReference type="Pfam" id="PF00373">
    <property type="entry name" value="FERM_M"/>
    <property type="match status" value="1"/>
</dbReference>
<dbReference type="InterPro" id="IPR035963">
    <property type="entry name" value="FERM_2"/>
</dbReference>
<dbReference type="Proteomes" id="UP000663828">
    <property type="component" value="Unassembled WGS sequence"/>
</dbReference>
<evidence type="ECO:0000313" key="2">
    <source>
        <dbReference type="EMBL" id="CAF1667146.1"/>
    </source>
</evidence>
<evidence type="ECO:0000313" key="3">
    <source>
        <dbReference type="Proteomes" id="UP000663828"/>
    </source>
</evidence>